<reference evidence="2 3" key="1">
    <citation type="submission" date="2016-12" db="EMBL/GenBank/DDBJ databases">
        <title>The genomes of Aspergillus section Nigri reveals drivers in fungal speciation.</title>
        <authorList>
            <consortium name="DOE Joint Genome Institute"/>
            <person name="Vesth T.C."/>
            <person name="Nybo J."/>
            <person name="Theobald S."/>
            <person name="Brandl J."/>
            <person name="Frisvad J.C."/>
            <person name="Nielsen K.F."/>
            <person name="Lyhne E.K."/>
            <person name="Kogle M.E."/>
            <person name="Kuo A."/>
            <person name="Riley R."/>
            <person name="Clum A."/>
            <person name="Nolan M."/>
            <person name="Lipzen A."/>
            <person name="Salamov A."/>
            <person name="Henrissat B."/>
            <person name="Wiebenga A."/>
            <person name="De Vries R.P."/>
            <person name="Grigoriev I.V."/>
            <person name="Mortensen U.H."/>
            <person name="Andersen M.R."/>
            <person name="Baker S.E."/>
        </authorList>
    </citation>
    <scope>NUCLEOTIDE SEQUENCE [LARGE SCALE GENOMIC DNA]</scope>
    <source>
        <strain evidence="2 3">CBS 115572</strain>
    </source>
</reference>
<keyword evidence="1" id="KW-1133">Transmembrane helix</keyword>
<dbReference type="GeneID" id="37107599"/>
<accession>A0A317WJX9</accession>
<evidence type="ECO:0000256" key="1">
    <source>
        <dbReference type="SAM" id="Phobius"/>
    </source>
</evidence>
<feature type="transmembrane region" description="Helical" evidence="1">
    <location>
        <begin position="50"/>
        <end position="67"/>
    </location>
</feature>
<feature type="transmembrane region" description="Helical" evidence="1">
    <location>
        <begin position="6"/>
        <end position="22"/>
    </location>
</feature>
<sequence length="70" mass="8396">MICRWYILMLAVSLMLMNLQWYNRFLIRHRPVCDMTPMAALNMTSSSRKAFYLFIIVRAFPIYTPSVKFL</sequence>
<dbReference type="RefSeq" id="XP_025466435.1">
    <property type="nucleotide sequence ID" value="XM_025605456.1"/>
</dbReference>
<comment type="caution">
    <text evidence="2">The sequence shown here is derived from an EMBL/GenBank/DDBJ whole genome shotgun (WGS) entry which is preliminary data.</text>
</comment>
<evidence type="ECO:0000313" key="3">
    <source>
        <dbReference type="Proteomes" id="UP000246702"/>
    </source>
</evidence>
<proteinExistence type="predicted"/>
<dbReference type="Proteomes" id="UP000246702">
    <property type="component" value="Unassembled WGS sequence"/>
</dbReference>
<keyword evidence="1" id="KW-0812">Transmembrane</keyword>
<keyword evidence="1" id="KW-0472">Membrane</keyword>
<evidence type="ECO:0000313" key="2">
    <source>
        <dbReference type="EMBL" id="PWY84510.1"/>
    </source>
</evidence>
<gene>
    <name evidence="2" type="ORF">BO94DRAFT_101510</name>
</gene>
<dbReference type="AlphaFoldDB" id="A0A317WJX9"/>
<name>A0A317WJX9_9EURO</name>
<dbReference type="EMBL" id="MSFK01000017">
    <property type="protein sequence ID" value="PWY84510.1"/>
    <property type="molecule type" value="Genomic_DNA"/>
</dbReference>
<organism evidence="2 3">
    <name type="scientific">Aspergillus sclerotioniger CBS 115572</name>
    <dbReference type="NCBI Taxonomy" id="1450535"/>
    <lineage>
        <taxon>Eukaryota</taxon>
        <taxon>Fungi</taxon>
        <taxon>Dikarya</taxon>
        <taxon>Ascomycota</taxon>
        <taxon>Pezizomycotina</taxon>
        <taxon>Eurotiomycetes</taxon>
        <taxon>Eurotiomycetidae</taxon>
        <taxon>Eurotiales</taxon>
        <taxon>Aspergillaceae</taxon>
        <taxon>Aspergillus</taxon>
        <taxon>Aspergillus subgen. Circumdati</taxon>
    </lineage>
</organism>
<protein>
    <submittedName>
        <fullName evidence="2">Uncharacterized protein</fullName>
    </submittedName>
</protein>
<keyword evidence="3" id="KW-1185">Reference proteome</keyword>